<evidence type="ECO:0000313" key="1">
    <source>
        <dbReference type="EMBL" id="CAB4599282.1"/>
    </source>
</evidence>
<dbReference type="SUPFAM" id="SSF46689">
    <property type="entry name" value="Homeodomain-like"/>
    <property type="match status" value="1"/>
</dbReference>
<dbReference type="InterPro" id="IPR009057">
    <property type="entry name" value="Homeodomain-like_sf"/>
</dbReference>
<proteinExistence type="predicted"/>
<dbReference type="EMBL" id="CAEZUE010000150">
    <property type="protein sequence ID" value="CAB4599282.1"/>
    <property type="molecule type" value="Genomic_DNA"/>
</dbReference>
<reference evidence="1" key="1">
    <citation type="submission" date="2020-05" db="EMBL/GenBank/DDBJ databases">
        <authorList>
            <person name="Chiriac C."/>
            <person name="Salcher M."/>
            <person name="Ghai R."/>
            <person name="Kavagutti S V."/>
        </authorList>
    </citation>
    <scope>NUCLEOTIDE SEQUENCE</scope>
</reference>
<accession>A0A6J6GDC6</accession>
<dbReference type="Gene3D" id="1.10.357.10">
    <property type="entry name" value="Tetracycline Repressor, domain 2"/>
    <property type="match status" value="1"/>
</dbReference>
<dbReference type="AlphaFoldDB" id="A0A6J6GDC6"/>
<name>A0A6J6GDC6_9ZZZZ</name>
<protein>
    <submittedName>
        <fullName evidence="1">Unannotated protein</fullName>
    </submittedName>
</protein>
<gene>
    <name evidence="1" type="ORF">UFOPK1788_00990</name>
</gene>
<organism evidence="1">
    <name type="scientific">freshwater metagenome</name>
    <dbReference type="NCBI Taxonomy" id="449393"/>
    <lineage>
        <taxon>unclassified sequences</taxon>
        <taxon>metagenomes</taxon>
        <taxon>ecological metagenomes</taxon>
    </lineage>
</organism>
<sequence>MIASHGATDVTAREVCDAVGVTFASVNYNFGSWNGLIAEAGATVYSDYVDGLWTAVQSAPLIPEARLVAYIRAQIEWATNNSGWGAVFNYPFSARTATTMMQDRFGLTNNLKFQLNHARLTRLTIDVRDGDVSPFDFDETNYPHDELLSDRLGLARATLTGWSVLGMMVWLSRGPTLETQIPDIKKRQDAIVTFAMAQIIDAIKSDSAP</sequence>